<dbReference type="GO" id="GO:0007062">
    <property type="term" value="P:sister chromatid cohesion"/>
    <property type="evidence" value="ECO:0007669"/>
    <property type="project" value="UniProtKB-ARBA"/>
</dbReference>
<dbReference type="GO" id="GO:0000785">
    <property type="term" value="C:chromatin"/>
    <property type="evidence" value="ECO:0007669"/>
    <property type="project" value="TreeGrafter"/>
</dbReference>
<organism evidence="3 4">
    <name type="scientific">Monascus purpureus</name>
    <name type="common">Red mold</name>
    <name type="synonym">Monascus anka</name>
    <dbReference type="NCBI Taxonomy" id="5098"/>
    <lineage>
        <taxon>Eukaryota</taxon>
        <taxon>Fungi</taxon>
        <taxon>Dikarya</taxon>
        <taxon>Ascomycota</taxon>
        <taxon>Pezizomycotina</taxon>
        <taxon>Eurotiomycetes</taxon>
        <taxon>Eurotiomycetidae</taxon>
        <taxon>Eurotiales</taxon>
        <taxon>Aspergillaceae</taxon>
        <taxon>Monascus</taxon>
    </lineage>
</organism>
<feature type="compositionally biased region" description="Basic residues" evidence="1">
    <location>
        <begin position="147"/>
        <end position="161"/>
    </location>
</feature>
<name>A0A507QZQ7_MONPU</name>
<dbReference type="Gene3D" id="1.25.10.10">
    <property type="entry name" value="Leucine-rich Repeat Variant"/>
    <property type="match status" value="1"/>
</dbReference>
<evidence type="ECO:0000259" key="2">
    <source>
        <dbReference type="PROSITE" id="PS51425"/>
    </source>
</evidence>
<feature type="region of interest" description="Disordered" evidence="1">
    <location>
        <begin position="1128"/>
        <end position="1212"/>
    </location>
</feature>
<reference evidence="3 4" key="1">
    <citation type="submission" date="2019-06" db="EMBL/GenBank/DDBJ databases">
        <title>Wine fermentation using esterase from Monascus purpureus.</title>
        <authorList>
            <person name="Geng C."/>
            <person name="Zhang Y."/>
        </authorList>
    </citation>
    <scope>NUCLEOTIDE SEQUENCE [LARGE SCALE GENOMIC DNA]</scope>
    <source>
        <strain evidence="3">HQ1</strain>
    </source>
</reference>
<evidence type="ECO:0000313" key="3">
    <source>
        <dbReference type="EMBL" id="TQB73467.1"/>
    </source>
</evidence>
<dbReference type="Pfam" id="PF21581">
    <property type="entry name" value="SCD"/>
    <property type="match status" value="1"/>
</dbReference>
<dbReference type="OrthoDB" id="498590at2759"/>
<dbReference type="SUPFAM" id="SSF48371">
    <property type="entry name" value="ARM repeat"/>
    <property type="match status" value="1"/>
</dbReference>
<dbReference type="GO" id="GO:0008278">
    <property type="term" value="C:cohesin complex"/>
    <property type="evidence" value="ECO:0007669"/>
    <property type="project" value="TreeGrafter"/>
</dbReference>
<feature type="domain" description="SCD" evidence="2">
    <location>
        <begin position="383"/>
        <end position="468"/>
    </location>
</feature>
<dbReference type="GO" id="GO:0005634">
    <property type="term" value="C:nucleus"/>
    <property type="evidence" value="ECO:0007669"/>
    <property type="project" value="TreeGrafter"/>
</dbReference>
<dbReference type="GO" id="GO:0003682">
    <property type="term" value="F:chromatin binding"/>
    <property type="evidence" value="ECO:0007669"/>
    <property type="project" value="TreeGrafter"/>
</dbReference>
<protein>
    <recommendedName>
        <fullName evidence="2">SCD domain-containing protein</fullName>
    </recommendedName>
</protein>
<accession>A0A507QZQ7</accession>
<gene>
    <name evidence="3" type="ORF">MPDQ_005777</name>
</gene>
<sequence>MENETPLSSPNAGQTMQKTSSSPSTDRRKSGRVTRKPELFSQTYGEITGRTKRKRPAAGDGDDGDAEEEEDGDAEQEDVSSSDEDDASDDDPDEEELRERKRAARKALIKQKKSTAGKGTARATKKPKVATNGIGNQELALRPATNGKRKTTVSRPRKPKVRPSLAAGESGLYAEVFGKSGTVDDVAAQWLTRYQQDKSDAMHEMVNFILRCTGTDLTVDTDQVNDVDNVPDRISDLQELYNERGISEYPLISKSRTFKAFQPVLEDFFSSLIQTFHHSSVLYNDKDLFENILIWVSSMSTAQCRPFRHTATLISLIIMTALCDVAREVTTTVSTSRKQLESEKKKKTINKGRTDAIQKTIQEGEKKLEAIDEFLKDGFDTVFVHRYRDIDPKIRSECIASLGQWLRSYREYFFEGQYLRYFGWTLSDRSAHTRLVVVTQLRSLYENKDNIVGLRSLTERFRQRMVEMAAQDADPTVRVSAVELLDFIRDAGLLEPEDIDTIGKLVFDSEPSIRKAAGRFFVANVQDVFDSITEEVGEEINELFADEDEDDFESPKRSWIKFKCLADILHAYDEQENKSKPEQLLVAQREALSGAPVVSRFVLATEAIYPYIEELSQWQSLAGYLLYDHSQIADSPSEEDTAGAVRKLYKMEEGQEVILLEVLCCAVKLRILDVSKSDIDKRGRKVKALTNKIPELQEEIAHGLTQIIPRLLKKFGAVPEAASAVLRLEHLVDLDKIQDLQKDAAAYSSLLNDINKQFLTHSHQDVLTEASVAFVHAKTSDELKEALETRTQELWDDMVDALSALSQEKDVQNGESLSATTLNAFTNTVTRISNLASVTDCTNVLETAPSPRSKGKNGKLDAPFNVLIHLSNRGLLKADDEETAKVESELVTSSIRTLLFYFMWKIQGLTAAFNAGKSSFDTAYFESLSKNRKTFVETLVTIMGHRSGLDDIRFAATTTLLDVQTLFGTLRHAGQAASNNEEVLAQMRNLIQEISPEDRTLISKIHSIAERTYARKLGRSLETADDDDLNSEPEVEDEPLEDEDESEESEADEEEAREKSTSAERLRGTLLAEQRLCELTGKIVLAIIGRIIDTSNSQQKGSLKQRLLRNKSRLGHNYKEVLSFLDGRKVPGAGAGKTARSKKQTGGEAKKASSTNNDKHKSAERVDEDDGEEDDEEDLRARELVEDEELNPPDPEENGNDHAEDEDEVMGD</sequence>
<feature type="region of interest" description="Disordered" evidence="1">
    <location>
        <begin position="1020"/>
        <end position="1063"/>
    </location>
</feature>
<feature type="compositionally biased region" description="Acidic residues" evidence="1">
    <location>
        <begin position="1185"/>
        <end position="1212"/>
    </location>
</feature>
<dbReference type="InterPro" id="IPR013721">
    <property type="entry name" value="STAG"/>
</dbReference>
<feature type="region of interest" description="Disordered" evidence="1">
    <location>
        <begin position="1"/>
        <end position="128"/>
    </location>
</feature>
<dbReference type="PANTHER" id="PTHR11199:SF0">
    <property type="entry name" value="LD34181P-RELATED"/>
    <property type="match status" value="1"/>
</dbReference>
<feature type="compositionally biased region" description="Basic residues" evidence="1">
    <location>
        <begin position="100"/>
        <end position="115"/>
    </location>
</feature>
<dbReference type="Pfam" id="PF08514">
    <property type="entry name" value="STAG"/>
    <property type="match status" value="1"/>
</dbReference>
<feature type="region of interest" description="Disordered" evidence="1">
    <location>
        <begin position="140"/>
        <end position="166"/>
    </location>
</feature>
<dbReference type="FunFam" id="1.25.10.10:FF:000433">
    <property type="entry name" value="Nuclear cohesin complex subunit (Psc3), putative"/>
    <property type="match status" value="1"/>
</dbReference>
<dbReference type="Proteomes" id="UP000319663">
    <property type="component" value="Unassembled WGS sequence"/>
</dbReference>
<dbReference type="InterPro" id="IPR020839">
    <property type="entry name" value="SCD"/>
</dbReference>
<evidence type="ECO:0000313" key="4">
    <source>
        <dbReference type="Proteomes" id="UP000319663"/>
    </source>
</evidence>
<dbReference type="EMBL" id="VIFY01000043">
    <property type="protein sequence ID" value="TQB73467.1"/>
    <property type="molecule type" value="Genomic_DNA"/>
</dbReference>
<dbReference type="InterPro" id="IPR039662">
    <property type="entry name" value="Cohesin_Scc3/SA"/>
</dbReference>
<feature type="compositionally biased region" description="Acidic residues" evidence="1">
    <location>
        <begin position="1023"/>
        <end position="1055"/>
    </location>
</feature>
<keyword evidence="4" id="KW-1185">Reference proteome</keyword>
<dbReference type="InterPro" id="IPR016024">
    <property type="entry name" value="ARM-type_fold"/>
</dbReference>
<dbReference type="PROSITE" id="PS51425">
    <property type="entry name" value="SCD"/>
    <property type="match status" value="1"/>
</dbReference>
<dbReference type="STRING" id="5098.A0A507QZQ7"/>
<dbReference type="PANTHER" id="PTHR11199">
    <property type="entry name" value="STROMAL ANTIGEN"/>
    <property type="match status" value="1"/>
</dbReference>
<dbReference type="AlphaFoldDB" id="A0A507QZQ7"/>
<dbReference type="Pfam" id="PF24571">
    <property type="entry name" value="HEAT_SCC3-SA"/>
    <property type="match status" value="1"/>
</dbReference>
<dbReference type="InterPro" id="IPR056396">
    <property type="entry name" value="HEAT_SCC3-SA"/>
</dbReference>
<feature type="compositionally biased region" description="Polar residues" evidence="1">
    <location>
        <begin position="1"/>
        <end position="24"/>
    </location>
</feature>
<proteinExistence type="predicted"/>
<comment type="caution">
    <text evidence="3">The sequence shown here is derived from an EMBL/GenBank/DDBJ whole genome shotgun (WGS) entry which is preliminary data.</text>
</comment>
<dbReference type="InterPro" id="IPR011989">
    <property type="entry name" value="ARM-like"/>
</dbReference>
<feature type="compositionally biased region" description="Acidic residues" evidence="1">
    <location>
        <begin position="60"/>
        <end position="96"/>
    </location>
</feature>
<evidence type="ECO:0000256" key="1">
    <source>
        <dbReference type="SAM" id="MobiDB-lite"/>
    </source>
</evidence>
<feature type="compositionally biased region" description="Acidic residues" evidence="1">
    <location>
        <begin position="1166"/>
        <end position="1178"/>
    </location>
</feature>